<evidence type="ECO:0000256" key="1">
    <source>
        <dbReference type="SAM" id="Phobius"/>
    </source>
</evidence>
<comment type="caution">
    <text evidence="2">The sequence shown here is derived from an EMBL/GenBank/DDBJ whole genome shotgun (WGS) entry which is preliminary data.</text>
</comment>
<evidence type="ECO:0000313" key="2">
    <source>
        <dbReference type="EMBL" id="MBY0756671.1"/>
    </source>
</evidence>
<keyword evidence="1" id="KW-0812">Transmembrane</keyword>
<gene>
    <name evidence="2" type="ORF">K5V21_14575</name>
</gene>
<reference evidence="2 3" key="1">
    <citation type="journal article" date="2021" name="Cell Host Microbe">
        <title>in vivo commensal control of Clostridioides difficile virulence.</title>
        <authorList>
            <person name="Girinathan B.P."/>
            <person name="Dibenedetto N."/>
            <person name="Worley J.N."/>
            <person name="Peltier J."/>
            <person name="Arrieta-Ortiz M.L."/>
            <person name="Rupa Christinal Immanuel S."/>
            <person name="Lavin R."/>
            <person name="Delaney M.L."/>
            <person name="Cummins C."/>
            <person name="Hoffmann M."/>
            <person name="Luo Y."/>
            <person name="Gonzalez-Escalona N."/>
            <person name="Allard M."/>
            <person name="Onderdonk A.B."/>
            <person name="Gerber G.K."/>
            <person name="Sonenshein A.L."/>
            <person name="Baliga N."/>
            <person name="Dupuy B."/>
            <person name="Bry L."/>
        </authorList>
    </citation>
    <scope>NUCLEOTIDE SEQUENCE [LARGE SCALE GENOMIC DNA]</scope>
    <source>
        <strain evidence="2 3">DSM 599</strain>
    </source>
</reference>
<sequence>MKKIILNIILLIILFTVPFLPYKKEFTLKNFDETKVNLIIQYKEGSDIPSVVKGAAYIKSYASVNGIKDINYSEINIIGNVPYKEISTFELGNRKYIDFVVIGEFIEDEVKNNVLTLRVIDWYNIGANIRLMDTVFWHRYNFSLWLTYFVVIVTIYLLYELNKVLLRKLE</sequence>
<dbReference type="RefSeq" id="WP_221861899.1">
    <property type="nucleotide sequence ID" value="NZ_JAIKTU010000012.1"/>
</dbReference>
<feature type="transmembrane region" description="Helical" evidence="1">
    <location>
        <begin position="5"/>
        <end position="22"/>
    </location>
</feature>
<dbReference type="EMBL" id="JAIKTU010000012">
    <property type="protein sequence ID" value="MBY0756671.1"/>
    <property type="molecule type" value="Genomic_DNA"/>
</dbReference>
<organism evidence="2 3">
    <name type="scientific">Clostridium sardiniense</name>
    <name type="common">Clostridium absonum</name>
    <dbReference type="NCBI Taxonomy" id="29369"/>
    <lineage>
        <taxon>Bacteria</taxon>
        <taxon>Bacillati</taxon>
        <taxon>Bacillota</taxon>
        <taxon>Clostridia</taxon>
        <taxon>Eubacteriales</taxon>
        <taxon>Clostridiaceae</taxon>
        <taxon>Clostridium</taxon>
    </lineage>
</organism>
<feature type="transmembrane region" description="Helical" evidence="1">
    <location>
        <begin position="142"/>
        <end position="159"/>
    </location>
</feature>
<keyword evidence="1" id="KW-1133">Transmembrane helix</keyword>
<proteinExistence type="predicted"/>
<keyword evidence="1" id="KW-0472">Membrane</keyword>
<protein>
    <submittedName>
        <fullName evidence="2">Uncharacterized protein</fullName>
    </submittedName>
</protein>
<evidence type="ECO:0000313" key="3">
    <source>
        <dbReference type="Proteomes" id="UP001299068"/>
    </source>
</evidence>
<keyword evidence="3" id="KW-1185">Reference proteome</keyword>
<accession>A0ABS7L0T1</accession>
<name>A0ABS7L0T1_CLOSR</name>
<dbReference type="Proteomes" id="UP001299068">
    <property type="component" value="Unassembled WGS sequence"/>
</dbReference>